<dbReference type="InterPro" id="IPR050432">
    <property type="entry name" value="FAD-linked_Oxidoreductases_BP"/>
</dbReference>
<keyword evidence="7" id="KW-1185">Reference proteome</keyword>
<dbReference type="Pfam" id="PF01565">
    <property type="entry name" value="FAD_binding_4"/>
    <property type="match status" value="1"/>
</dbReference>
<dbReference type="Gene3D" id="3.30.465.10">
    <property type="match status" value="2"/>
</dbReference>
<dbReference type="Pfam" id="PF08031">
    <property type="entry name" value="BBE"/>
    <property type="match status" value="1"/>
</dbReference>
<organism evidence="6 7">
    <name type="scientific">Lasiodiplodia hormozganensis</name>
    <dbReference type="NCBI Taxonomy" id="869390"/>
    <lineage>
        <taxon>Eukaryota</taxon>
        <taxon>Fungi</taxon>
        <taxon>Dikarya</taxon>
        <taxon>Ascomycota</taxon>
        <taxon>Pezizomycotina</taxon>
        <taxon>Dothideomycetes</taxon>
        <taxon>Dothideomycetes incertae sedis</taxon>
        <taxon>Botryosphaeriales</taxon>
        <taxon>Botryosphaeriaceae</taxon>
        <taxon>Lasiodiplodia</taxon>
    </lineage>
</organism>
<dbReference type="SUPFAM" id="SSF55103">
    <property type="entry name" value="FAD-linked oxidases, C-terminal domain"/>
    <property type="match status" value="1"/>
</dbReference>
<dbReference type="InterPro" id="IPR012951">
    <property type="entry name" value="BBE"/>
</dbReference>
<reference evidence="6" key="1">
    <citation type="submission" date="2023-06" db="EMBL/GenBank/DDBJ databases">
        <title>Multi-omics analyses reveal the molecular pathogenesis toolkit of Lasiodiplodia hormozganensis, a cross-kingdom pathogen.</title>
        <authorList>
            <person name="Felix C."/>
            <person name="Meneses R."/>
            <person name="Goncalves M.F.M."/>
            <person name="Tilleman L."/>
            <person name="Duarte A.S."/>
            <person name="Jorrin-Novo J.V."/>
            <person name="Van De Peer Y."/>
            <person name="Deforce D."/>
            <person name="Van Nieuwerburgh F."/>
            <person name="Esteves A.C."/>
            <person name="Alves A."/>
        </authorList>
    </citation>
    <scope>NUCLEOTIDE SEQUENCE</scope>
    <source>
        <strain evidence="6">CBS 339.90</strain>
    </source>
</reference>
<comment type="similarity">
    <text evidence="1">Belongs to the oxygen-dependent FAD-linked oxidoreductase family.</text>
</comment>
<comment type="caution">
    <text evidence="6">The sequence shown here is derived from an EMBL/GenBank/DDBJ whole genome shotgun (WGS) entry which is preliminary data.</text>
</comment>
<dbReference type="GO" id="GO:0071949">
    <property type="term" value="F:FAD binding"/>
    <property type="evidence" value="ECO:0007669"/>
    <property type="project" value="InterPro"/>
</dbReference>
<feature type="domain" description="FAD-binding PCMH-type" evidence="5">
    <location>
        <begin position="118"/>
        <end position="297"/>
    </location>
</feature>
<dbReference type="EMBL" id="JAUJDW010000070">
    <property type="protein sequence ID" value="KAK0642637.1"/>
    <property type="molecule type" value="Genomic_DNA"/>
</dbReference>
<dbReference type="SUPFAM" id="SSF56176">
    <property type="entry name" value="FAD-binding/transporter-associated domain-like"/>
    <property type="match status" value="1"/>
</dbReference>
<evidence type="ECO:0000259" key="5">
    <source>
        <dbReference type="PROSITE" id="PS51387"/>
    </source>
</evidence>
<evidence type="ECO:0000256" key="3">
    <source>
        <dbReference type="ARBA" id="ARBA00022827"/>
    </source>
</evidence>
<evidence type="ECO:0000256" key="2">
    <source>
        <dbReference type="ARBA" id="ARBA00022630"/>
    </source>
</evidence>
<keyword evidence="3" id="KW-0274">FAD</keyword>
<sequence length="568" mass="60834">MGAFDFMYEKFAPLTFAVALGWGANAQNESCRYFPGDDLWPSVADWAQLNDTVGGRLIATVPLGAPCHDPTYDATVCGTLQASWISPELHDESSSSVMAPFFANQSCDPFTATDTPCTLGNYVQYAINVSSADDAIAGIRFATDKNVRLVIRNTGHDYLGKSTGAGSLGLWMHHLKDIEIIDYSDAHYTGKAIKIGAGVQAGEAADAADAQGLVTIGGNSPTVGIAGGYSQGGGHTPLASKYGMAADQVLEWEVVDGLGNVHIANRQNNTDLYWAMSGGGGSTYGVALAMTAKLYEDIPVSGANISFASANISSDSFWDAIEKWSEVISPLLDKGIVANSYAMNTSFAVAPITAPGISADELSSLLQPYLSYLDSLGIPYQHSVVQFPGYLAQHDAMTPVQGVGTTQGGSWIIPRAVVRERNDELTAAFRSVANDGGIVVNLHLRPSKEVAGDVDNAVLPAWRDADMASVIATLWNFTAPWSEMVADQEKITNKYVPMFSSLAPESGTYMNEADYNQPDWQTAFYGANYDRLRSVKAKYDPHDIFYATTAVGSDEWVIHEGGRLCKVN</sequence>
<keyword evidence="4" id="KW-0560">Oxidoreductase</keyword>
<dbReference type="PANTHER" id="PTHR13878:SF91">
    <property type="entry name" value="FAD BINDING DOMAIN PROTEIN (AFU_ORTHOLOGUE AFUA_6G12070)-RELATED"/>
    <property type="match status" value="1"/>
</dbReference>
<dbReference type="InterPro" id="IPR006094">
    <property type="entry name" value="Oxid_FAD_bind_N"/>
</dbReference>
<evidence type="ECO:0000313" key="7">
    <source>
        <dbReference type="Proteomes" id="UP001175001"/>
    </source>
</evidence>
<dbReference type="InterPro" id="IPR016169">
    <property type="entry name" value="FAD-bd_PCMH_sub2"/>
</dbReference>
<proteinExistence type="inferred from homology"/>
<dbReference type="Proteomes" id="UP001175001">
    <property type="component" value="Unassembled WGS sequence"/>
</dbReference>
<dbReference type="InterPro" id="IPR016166">
    <property type="entry name" value="FAD-bd_PCMH"/>
</dbReference>
<evidence type="ECO:0000256" key="4">
    <source>
        <dbReference type="ARBA" id="ARBA00023002"/>
    </source>
</evidence>
<evidence type="ECO:0000313" key="6">
    <source>
        <dbReference type="EMBL" id="KAK0642637.1"/>
    </source>
</evidence>
<evidence type="ECO:0000256" key="1">
    <source>
        <dbReference type="ARBA" id="ARBA00005466"/>
    </source>
</evidence>
<gene>
    <name evidence="6" type="primary">patO_3</name>
    <name evidence="6" type="ORF">DIS24_g8837</name>
</gene>
<name>A0AA40CLB4_9PEZI</name>
<dbReference type="GO" id="GO:0016491">
    <property type="term" value="F:oxidoreductase activity"/>
    <property type="evidence" value="ECO:0007669"/>
    <property type="project" value="UniProtKB-KW"/>
</dbReference>
<dbReference type="InterPro" id="IPR036318">
    <property type="entry name" value="FAD-bd_PCMH-like_sf"/>
</dbReference>
<keyword evidence="2" id="KW-0285">Flavoprotein</keyword>
<accession>A0AA40CLB4</accession>
<dbReference type="AlphaFoldDB" id="A0AA40CLB4"/>
<dbReference type="PANTHER" id="PTHR13878">
    <property type="entry name" value="GULONOLACTONE OXIDASE"/>
    <property type="match status" value="1"/>
</dbReference>
<protein>
    <submittedName>
        <fullName evidence="6">FAD-linked oxidoreductase patO</fullName>
    </submittedName>
</protein>
<dbReference type="PROSITE" id="PS51387">
    <property type="entry name" value="FAD_PCMH"/>
    <property type="match status" value="1"/>
</dbReference>
<dbReference type="InterPro" id="IPR016164">
    <property type="entry name" value="FAD-linked_Oxase-like_C"/>
</dbReference>